<accession>A0A1S4ERU0</accession>
<dbReference type="STRING" id="121845.A0A1S4ERU0"/>
<dbReference type="RefSeq" id="XP_017304891.1">
    <property type="nucleotide sequence ID" value="XM_017449402.1"/>
</dbReference>
<dbReference type="OMA" id="MSCNLQL"/>
<feature type="non-terminal residue" evidence="4">
    <location>
        <position position="1"/>
    </location>
</feature>
<dbReference type="PANTHER" id="PTHR12696">
    <property type="entry name" value="TIP120"/>
    <property type="match status" value="1"/>
</dbReference>
<evidence type="ECO:0000256" key="2">
    <source>
        <dbReference type="ARBA" id="ARBA00022786"/>
    </source>
</evidence>
<dbReference type="Proteomes" id="UP000079169">
    <property type="component" value="Unplaced"/>
</dbReference>
<proteinExistence type="predicted"/>
<organism evidence="3 4">
    <name type="scientific">Diaphorina citri</name>
    <name type="common">Asian citrus psyllid</name>
    <dbReference type="NCBI Taxonomy" id="121845"/>
    <lineage>
        <taxon>Eukaryota</taxon>
        <taxon>Metazoa</taxon>
        <taxon>Ecdysozoa</taxon>
        <taxon>Arthropoda</taxon>
        <taxon>Hexapoda</taxon>
        <taxon>Insecta</taxon>
        <taxon>Pterygota</taxon>
        <taxon>Neoptera</taxon>
        <taxon>Paraneoptera</taxon>
        <taxon>Hemiptera</taxon>
        <taxon>Sternorrhyncha</taxon>
        <taxon>Psylloidea</taxon>
        <taxon>Psyllidae</taxon>
        <taxon>Diaphorininae</taxon>
        <taxon>Diaphorina</taxon>
    </lineage>
</organism>
<feature type="non-terminal residue" evidence="4">
    <location>
        <position position="119"/>
    </location>
</feature>
<dbReference type="InterPro" id="IPR039852">
    <property type="entry name" value="CAND1/CAND2"/>
</dbReference>
<evidence type="ECO:0000313" key="4">
    <source>
        <dbReference type="RefSeq" id="XP_017304891.1"/>
    </source>
</evidence>
<dbReference type="Pfam" id="PF25782">
    <property type="entry name" value="TPR_CAND1"/>
    <property type="match status" value="1"/>
</dbReference>
<reference evidence="4" key="1">
    <citation type="submission" date="2025-08" db="UniProtKB">
        <authorList>
            <consortium name="RefSeq"/>
        </authorList>
    </citation>
    <scope>IDENTIFICATION</scope>
</reference>
<dbReference type="AlphaFoldDB" id="A0A1S4ERU0"/>
<dbReference type="GO" id="GO:0010265">
    <property type="term" value="P:SCF complex assembly"/>
    <property type="evidence" value="ECO:0007669"/>
    <property type="project" value="InterPro"/>
</dbReference>
<dbReference type="InterPro" id="IPR011989">
    <property type="entry name" value="ARM-like"/>
</dbReference>
<evidence type="ECO:0000313" key="3">
    <source>
        <dbReference type="Proteomes" id="UP000079169"/>
    </source>
</evidence>
<dbReference type="GeneID" id="108254410"/>
<dbReference type="InterPro" id="IPR016024">
    <property type="entry name" value="ARM-type_fold"/>
</dbReference>
<keyword evidence="1" id="KW-0677">Repeat</keyword>
<keyword evidence="3" id="KW-1185">Reference proteome</keyword>
<gene>
    <name evidence="4" type="primary">LOC108254410</name>
</gene>
<keyword evidence="2" id="KW-0833">Ubl conjugation pathway</keyword>
<dbReference type="KEGG" id="dci:108254410"/>
<evidence type="ECO:0000256" key="1">
    <source>
        <dbReference type="ARBA" id="ARBA00022737"/>
    </source>
</evidence>
<dbReference type="Gene3D" id="1.25.10.10">
    <property type="entry name" value="Leucine-rich Repeat Variant"/>
    <property type="match status" value="1"/>
</dbReference>
<sequence length="119" mass="13254">EALLVLQQFVKVIRPLTSPSSYDFAPFTSDIYQCTLVRLKAADIDQEVKERAISCMGQIICNLGDYLKSELPVCLPILLDRLRNEITRLTTVKALTKIAASPLRIDLRPILTDGIPILG</sequence>
<name>A0A1S4ERU0_DIACI</name>
<protein>
    <submittedName>
        <fullName evidence="4">Cullin-associated NEDD8-dissociated protein 1-like</fullName>
    </submittedName>
</protein>
<dbReference type="SUPFAM" id="SSF48371">
    <property type="entry name" value="ARM repeat"/>
    <property type="match status" value="1"/>
</dbReference>
<dbReference type="PaxDb" id="121845-A0A1S4ERU0"/>